<name>A0A381RDY5_9ZZZZ</name>
<gene>
    <name evidence="1" type="ORF">METZ01_LOCUS42615</name>
</gene>
<dbReference type="InterPro" id="IPR050767">
    <property type="entry name" value="Sel1_AlgK"/>
</dbReference>
<dbReference type="PANTHER" id="PTHR11102">
    <property type="entry name" value="SEL-1-LIKE PROTEIN"/>
    <property type="match status" value="1"/>
</dbReference>
<dbReference type="Gene3D" id="1.25.40.10">
    <property type="entry name" value="Tetratricopeptide repeat domain"/>
    <property type="match status" value="1"/>
</dbReference>
<dbReference type="SMART" id="SM00671">
    <property type="entry name" value="SEL1"/>
    <property type="match status" value="3"/>
</dbReference>
<dbReference type="PANTHER" id="PTHR11102:SF160">
    <property type="entry name" value="ERAD-ASSOCIATED E3 UBIQUITIN-PROTEIN LIGASE COMPONENT HRD3"/>
    <property type="match status" value="1"/>
</dbReference>
<dbReference type="InterPro" id="IPR011990">
    <property type="entry name" value="TPR-like_helical_dom_sf"/>
</dbReference>
<proteinExistence type="predicted"/>
<organism evidence="1">
    <name type="scientific">marine metagenome</name>
    <dbReference type="NCBI Taxonomy" id="408172"/>
    <lineage>
        <taxon>unclassified sequences</taxon>
        <taxon>metagenomes</taxon>
        <taxon>ecological metagenomes</taxon>
    </lineage>
</organism>
<dbReference type="EMBL" id="UINC01001839">
    <property type="protein sequence ID" value="SUZ89761.1"/>
    <property type="molecule type" value="Genomic_DNA"/>
</dbReference>
<dbReference type="AlphaFoldDB" id="A0A381RDY5"/>
<evidence type="ECO:0000313" key="1">
    <source>
        <dbReference type="EMBL" id="SUZ89761.1"/>
    </source>
</evidence>
<dbReference type="SUPFAM" id="SSF81901">
    <property type="entry name" value="HCP-like"/>
    <property type="match status" value="1"/>
</dbReference>
<evidence type="ECO:0008006" key="2">
    <source>
        <dbReference type="Google" id="ProtNLM"/>
    </source>
</evidence>
<accession>A0A381RDY5</accession>
<protein>
    <recommendedName>
        <fullName evidence="2">Sel1 repeat family protein</fullName>
    </recommendedName>
</protein>
<reference evidence="1" key="1">
    <citation type="submission" date="2018-05" db="EMBL/GenBank/DDBJ databases">
        <authorList>
            <person name="Lanie J.A."/>
            <person name="Ng W.-L."/>
            <person name="Kazmierczak K.M."/>
            <person name="Andrzejewski T.M."/>
            <person name="Davidsen T.M."/>
            <person name="Wayne K.J."/>
            <person name="Tettelin H."/>
            <person name="Glass J.I."/>
            <person name="Rusch D."/>
            <person name="Podicherti R."/>
            <person name="Tsui H.-C.T."/>
            <person name="Winkler M.E."/>
        </authorList>
    </citation>
    <scope>NUCLEOTIDE SEQUENCE</scope>
</reference>
<sequence>MLDEQQMTLASGIAAFESKQFSRALQLLTPHAQIGNPDAQHRLAVMCQNGLGQVRNEASAYRWMKYAADQDHGLALHALGYMYLDGDCTNPDDQKAAACFEKAVNLGLEGSMLALAQMYQQGRGVVQDSNKARLLYVQAGFDPAELISRI</sequence>
<dbReference type="InterPro" id="IPR006597">
    <property type="entry name" value="Sel1-like"/>
</dbReference>
<dbReference type="Pfam" id="PF08238">
    <property type="entry name" value="Sel1"/>
    <property type="match status" value="3"/>
</dbReference>